<feature type="compositionally biased region" description="Low complexity" evidence="1">
    <location>
        <begin position="260"/>
        <end position="271"/>
    </location>
</feature>
<feature type="transmembrane region" description="Helical" evidence="2">
    <location>
        <begin position="230"/>
        <end position="255"/>
    </location>
</feature>
<comment type="caution">
    <text evidence="3">The sequence shown here is derived from an EMBL/GenBank/DDBJ whole genome shotgun (WGS) entry which is preliminary data.</text>
</comment>
<keyword evidence="4" id="KW-1185">Reference proteome</keyword>
<evidence type="ECO:0000256" key="2">
    <source>
        <dbReference type="SAM" id="Phobius"/>
    </source>
</evidence>
<dbReference type="EMBL" id="VXLC01000001">
    <property type="protein sequence ID" value="KAA8890025.1"/>
    <property type="molecule type" value="Genomic_DNA"/>
</dbReference>
<evidence type="ECO:0000313" key="4">
    <source>
        <dbReference type="Proteomes" id="UP000323876"/>
    </source>
</evidence>
<dbReference type="Proteomes" id="UP000323876">
    <property type="component" value="Unassembled WGS sequence"/>
</dbReference>
<dbReference type="RefSeq" id="WP_150399940.1">
    <property type="nucleotide sequence ID" value="NZ_JBHJYQ010000021.1"/>
</dbReference>
<dbReference type="AlphaFoldDB" id="A0A5N0EPQ2"/>
<keyword evidence="2" id="KW-0472">Membrane</keyword>
<protein>
    <submittedName>
        <fullName evidence="3">NERD domain-containing protein</fullName>
    </submittedName>
</protein>
<evidence type="ECO:0000313" key="3">
    <source>
        <dbReference type="EMBL" id="KAA8890025.1"/>
    </source>
</evidence>
<gene>
    <name evidence="3" type="ORF">F3087_01520</name>
</gene>
<name>A0A5N0EPQ2_9NOCA</name>
<sequence length="290" mass="30788">MLVRVKPGAQLSGAEQEFVECLRSYPSAALAMIDVPVGDRRIDAVIWTPRGLTVLEVKGFRRRQSGILSIAADGPWKISDADADLDEPSGSPSDRLEHGISAVKTALERALIDPGHVCGAVALIPFRGAVVRPSRTNLRPGLDVVVGNVADATELRIYLESFSAGPRKWTADRVIGDCNALGLAELTPSRADLVGAGFEQVAQESPSVIARPPKPRVEPTPGVATKKHSYAGWAVVALAVVGMIAVIGVIANSLVHDSSHPTPQQTSTTSPTPSPPAYQPKQCWPFQQDC</sequence>
<keyword evidence="2" id="KW-1133">Transmembrane helix</keyword>
<organism evidence="3 4">
    <name type="scientific">Nocardia colli</name>
    <dbReference type="NCBI Taxonomy" id="2545717"/>
    <lineage>
        <taxon>Bacteria</taxon>
        <taxon>Bacillati</taxon>
        <taxon>Actinomycetota</taxon>
        <taxon>Actinomycetes</taxon>
        <taxon>Mycobacteriales</taxon>
        <taxon>Nocardiaceae</taxon>
        <taxon>Nocardia</taxon>
    </lineage>
</organism>
<feature type="region of interest" description="Disordered" evidence="1">
    <location>
        <begin position="257"/>
        <end position="280"/>
    </location>
</feature>
<keyword evidence="2" id="KW-0812">Transmembrane</keyword>
<evidence type="ECO:0000256" key="1">
    <source>
        <dbReference type="SAM" id="MobiDB-lite"/>
    </source>
</evidence>
<accession>A0A5N0EPQ2</accession>
<reference evidence="3 4" key="1">
    <citation type="submission" date="2019-09" db="EMBL/GenBank/DDBJ databases">
        <authorList>
            <person name="Wang X."/>
        </authorList>
    </citation>
    <scope>NUCLEOTIDE SEQUENCE [LARGE SCALE GENOMIC DNA]</scope>
    <source>
        <strain evidence="3 4">CICC 11023</strain>
    </source>
</reference>
<proteinExistence type="predicted"/>
<dbReference type="OrthoDB" id="4570473at2"/>